<evidence type="ECO:0000313" key="1">
    <source>
        <dbReference type="EMBL" id="MBB4798376.1"/>
    </source>
</evidence>
<protein>
    <submittedName>
        <fullName evidence="1">Uncharacterized protein</fullName>
    </submittedName>
</protein>
<evidence type="ECO:0000313" key="2">
    <source>
        <dbReference type="Proteomes" id="UP000539957"/>
    </source>
</evidence>
<dbReference type="Proteomes" id="UP000539957">
    <property type="component" value="Unassembled WGS sequence"/>
</dbReference>
<organism evidence="1 2">
    <name type="scientific">Brevundimonas bullata</name>
    <dbReference type="NCBI Taxonomy" id="13160"/>
    <lineage>
        <taxon>Bacteria</taxon>
        <taxon>Pseudomonadati</taxon>
        <taxon>Pseudomonadota</taxon>
        <taxon>Alphaproteobacteria</taxon>
        <taxon>Caulobacterales</taxon>
        <taxon>Caulobacteraceae</taxon>
        <taxon>Brevundimonas</taxon>
    </lineage>
</organism>
<gene>
    <name evidence="1" type="ORF">HNP32_002120</name>
</gene>
<keyword evidence="2" id="KW-1185">Reference proteome</keyword>
<comment type="caution">
    <text evidence="1">The sequence shown here is derived from an EMBL/GenBank/DDBJ whole genome shotgun (WGS) entry which is preliminary data.</text>
</comment>
<dbReference type="RefSeq" id="WP_221415847.1">
    <property type="nucleotide sequence ID" value="NZ_JACHKY010000003.1"/>
</dbReference>
<accession>A0A7W7N4G2</accession>
<sequence>MMPSVGIVPISATAAEAHHLVVAEHFEHALKEREFAHIRERVFKASDVNATSDRLALEWMV</sequence>
<dbReference type="EMBL" id="JACHKY010000003">
    <property type="protein sequence ID" value="MBB4798376.1"/>
    <property type="molecule type" value="Genomic_DNA"/>
</dbReference>
<reference evidence="1 2" key="1">
    <citation type="submission" date="2020-08" db="EMBL/GenBank/DDBJ databases">
        <title>Functional genomics of gut bacteria from endangered species of beetles.</title>
        <authorList>
            <person name="Carlos-Shanley C."/>
        </authorList>
    </citation>
    <scope>NUCLEOTIDE SEQUENCE [LARGE SCALE GENOMIC DNA]</scope>
    <source>
        <strain evidence="1 2">S00123</strain>
    </source>
</reference>
<dbReference type="AlphaFoldDB" id="A0A7W7N4G2"/>
<proteinExistence type="predicted"/>
<name>A0A7W7N4G2_9CAUL</name>